<gene>
    <name evidence="3" type="ORF">GMRT_15590</name>
</gene>
<keyword evidence="1" id="KW-0175">Coiled coil</keyword>
<keyword evidence="4" id="KW-1185">Reference proteome</keyword>
<dbReference type="Proteomes" id="UP000315496">
    <property type="component" value="Chromosome 2"/>
</dbReference>
<name>A0A4Z1T8A1_GIAMU</name>
<organism evidence="3 4">
    <name type="scientific">Giardia muris</name>
    <dbReference type="NCBI Taxonomy" id="5742"/>
    <lineage>
        <taxon>Eukaryota</taxon>
        <taxon>Metamonada</taxon>
        <taxon>Diplomonadida</taxon>
        <taxon>Hexamitidae</taxon>
        <taxon>Giardiinae</taxon>
        <taxon>Giardia</taxon>
    </lineage>
</organism>
<evidence type="ECO:0000256" key="2">
    <source>
        <dbReference type="SAM" id="MobiDB-lite"/>
    </source>
</evidence>
<dbReference type="EMBL" id="VDLU01000002">
    <property type="protein sequence ID" value="TNJ28819.1"/>
    <property type="molecule type" value="Genomic_DNA"/>
</dbReference>
<proteinExistence type="predicted"/>
<dbReference type="VEuPathDB" id="GiardiaDB:GMRT_15590"/>
<evidence type="ECO:0000313" key="4">
    <source>
        <dbReference type="Proteomes" id="UP000315496"/>
    </source>
</evidence>
<sequence>MSDLIGDIVAKNSADDILRDQYLTLKDEYGRLHQEHELLARRAAALEADLQDLQGNYERTAAALEEREQQVESLVSELRESDAIMLELKDRHDSLEEINDRLVAENRRLDADNKQHKQRAFELEGELERLRENAELQDRMAQRQEDTITKLRLRLNIQEADNEELSVRAVESEQARRVYQTEYIRTAMSSLWDPAGRTRPKDRALIEGVIQPSAPAVSSVTTSLPLMSRPVSTTAIVPASDPDALSYSERLNQLTVLTEAPYQAQLKNQSVTSLDSAYEPGTYDPDRYERRRPGPTSGLPIGGGLGVSATHSLALQMLDTSMDLGSLRGAGAGFGGFYT</sequence>
<reference evidence="3 4" key="1">
    <citation type="submission" date="2019-05" db="EMBL/GenBank/DDBJ databases">
        <title>The compact genome of Giardia muris reveals important steps in the evolution of intestinal protozoan parasites.</title>
        <authorList>
            <person name="Xu F."/>
            <person name="Jimenez-Gonzalez A."/>
            <person name="Einarsson E."/>
            <person name="Astvaldsson A."/>
            <person name="Peirasmaki D."/>
            <person name="Eckmann L."/>
            <person name="Andersson J.O."/>
            <person name="Svard S.G."/>
            <person name="Jerlstrom-Hultqvist J."/>
        </authorList>
    </citation>
    <scope>NUCLEOTIDE SEQUENCE [LARGE SCALE GENOMIC DNA]</scope>
    <source>
        <strain evidence="3 4">Roberts-Thomson</strain>
    </source>
</reference>
<comment type="caution">
    <text evidence="3">The sequence shown here is derived from an EMBL/GenBank/DDBJ whole genome shotgun (WGS) entry which is preliminary data.</text>
</comment>
<evidence type="ECO:0000313" key="3">
    <source>
        <dbReference type="EMBL" id="TNJ28819.1"/>
    </source>
</evidence>
<evidence type="ECO:0000256" key="1">
    <source>
        <dbReference type="SAM" id="Coils"/>
    </source>
</evidence>
<feature type="coiled-coil region" evidence="1">
    <location>
        <begin position="36"/>
        <end position="168"/>
    </location>
</feature>
<dbReference type="AlphaFoldDB" id="A0A4Z1T8A1"/>
<feature type="region of interest" description="Disordered" evidence="2">
    <location>
        <begin position="271"/>
        <end position="303"/>
    </location>
</feature>
<accession>A0A4Z1T8A1</accession>
<protein>
    <submittedName>
        <fullName evidence="3">Uncharacterized protein</fullName>
    </submittedName>
</protein>